<reference evidence="2" key="2">
    <citation type="journal article" date="2021" name="PeerJ">
        <title>Extensive microbial diversity within the chicken gut microbiome revealed by metagenomics and culture.</title>
        <authorList>
            <person name="Gilroy R."/>
            <person name="Ravi A."/>
            <person name="Getino M."/>
            <person name="Pursley I."/>
            <person name="Horton D.L."/>
            <person name="Alikhan N.F."/>
            <person name="Baker D."/>
            <person name="Gharbi K."/>
            <person name="Hall N."/>
            <person name="Watson M."/>
            <person name="Adriaenssens E.M."/>
            <person name="Foster-Nyarko E."/>
            <person name="Jarju S."/>
            <person name="Secka A."/>
            <person name="Antonio M."/>
            <person name="Oren A."/>
            <person name="Chaudhuri R.R."/>
            <person name="La Ragione R."/>
            <person name="Hildebrand F."/>
            <person name="Pallen M.J."/>
        </authorList>
    </citation>
    <scope>NUCLEOTIDE SEQUENCE</scope>
    <source>
        <strain evidence="2">17073</strain>
    </source>
</reference>
<evidence type="ECO:0000256" key="1">
    <source>
        <dbReference type="SAM" id="SignalP"/>
    </source>
</evidence>
<evidence type="ECO:0000313" key="2">
    <source>
        <dbReference type="EMBL" id="HIU38545.1"/>
    </source>
</evidence>
<gene>
    <name evidence="2" type="ORF">IAD18_02620</name>
</gene>
<name>A0A9D1LGC5_9BACT</name>
<feature type="signal peptide" evidence="1">
    <location>
        <begin position="1"/>
        <end position="21"/>
    </location>
</feature>
<keyword evidence="1" id="KW-0732">Signal</keyword>
<reference evidence="2" key="1">
    <citation type="submission" date="2020-10" db="EMBL/GenBank/DDBJ databases">
        <authorList>
            <person name="Gilroy R."/>
        </authorList>
    </citation>
    <scope>NUCLEOTIDE SEQUENCE</scope>
    <source>
        <strain evidence="2">17073</strain>
    </source>
</reference>
<feature type="chain" id="PRO_5039125473" evidence="1">
    <location>
        <begin position="22"/>
        <end position="143"/>
    </location>
</feature>
<accession>A0A9D1LGC5</accession>
<evidence type="ECO:0000313" key="3">
    <source>
        <dbReference type="Proteomes" id="UP000824076"/>
    </source>
</evidence>
<dbReference type="Proteomes" id="UP000824076">
    <property type="component" value="Unassembled WGS sequence"/>
</dbReference>
<proteinExistence type="predicted"/>
<protein>
    <submittedName>
        <fullName evidence="2">Uncharacterized protein</fullName>
    </submittedName>
</protein>
<organism evidence="2 3">
    <name type="scientific">Candidatus Limisoma intestinavium</name>
    <dbReference type="NCBI Taxonomy" id="2840856"/>
    <lineage>
        <taxon>Bacteria</taxon>
        <taxon>Pseudomonadati</taxon>
        <taxon>Bacteroidota</taxon>
        <taxon>Bacteroidia</taxon>
        <taxon>Bacteroidales</taxon>
        <taxon>Candidatus Limisoma</taxon>
    </lineage>
</organism>
<comment type="caution">
    <text evidence="2">The sequence shown here is derived from an EMBL/GenBank/DDBJ whole genome shotgun (WGS) entry which is preliminary data.</text>
</comment>
<dbReference type="EMBL" id="DVMS01000071">
    <property type="protein sequence ID" value="HIU38545.1"/>
    <property type="molecule type" value="Genomic_DNA"/>
</dbReference>
<dbReference type="AlphaFoldDB" id="A0A9D1LGC5"/>
<sequence>MRTLKFFVVFIAAICCSHAFAAQNNPRIQEMREIEGVSYTEMRIDKLAELIGEETLDMIEVDRPAFCCIFRSDGDEASKSLRKVIEEIVADQAYKVVSDIVDGDDGDRVRRIALPNDAGGNEEMLIEVSSGNSPGTILVFVSE</sequence>